<evidence type="ECO:0000313" key="2">
    <source>
        <dbReference type="Proteomes" id="UP001596274"/>
    </source>
</evidence>
<organism evidence="1 2">
    <name type="scientific">Halorubrum pallidum</name>
    <dbReference type="NCBI Taxonomy" id="1526114"/>
    <lineage>
        <taxon>Archaea</taxon>
        <taxon>Methanobacteriati</taxon>
        <taxon>Methanobacteriota</taxon>
        <taxon>Stenosarchaea group</taxon>
        <taxon>Halobacteria</taxon>
        <taxon>Halobacteriales</taxon>
        <taxon>Haloferacaceae</taxon>
        <taxon>Halorubrum</taxon>
    </lineage>
</organism>
<protein>
    <recommendedName>
        <fullName evidence="3">Small CPxCG-related zinc finger protein</fullName>
    </recommendedName>
</protein>
<evidence type="ECO:0000313" key="1">
    <source>
        <dbReference type="EMBL" id="MFC6772034.1"/>
    </source>
</evidence>
<dbReference type="InterPro" id="IPR055982">
    <property type="entry name" value="DUF7560"/>
</dbReference>
<keyword evidence="2" id="KW-1185">Reference proteome</keyword>
<name>A0ABD5T5R8_9EURY</name>
<gene>
    <name evidence="1" type="ORF">ACFQDD_11000</name>
</gene>
<dbReference type="EMBL" id="JBHSWT010000611">
    <property type="protein sequence ID" value="MFC6772034.1"/>
    <property type="molecule type" value="Genomic_DNA"/>
</dbReference>
<dbReference type="Pfam" id="PF24441">
    <property type="entry name" value="DUF7560"/>
    <property type="match status" value="1"/>
</dbReference>
<accession>A0ABD5T5R8</accession>
<dbReference type="Proteomes" id="UP001596274">
    <property type="component" value="Unassembled WGS sequence"/>
</dbReference>
<dbReference type="AlphaFoldDB" id="A0ABD5T5R8"/>
<sequence>MTDSRTHTFVCPECRRSIEVDDAMRATLLDVGCVVCGAAVTEADLESPSTAVTPTADHLS</sequence>
<comment type="caution">
    <text evidence="1">The sequence shown here is derived from an EMBL/GenBank/DDBJ whole genome shotgun (WGS) entry which is preliminary data.</text>
</comment>
<proteinExistence type="predicted"/>
<evidence type="ECO:0008006" key="3">
    <source>
        <dbReference type="Google" id="ProtNLM"/>
    </source>
</evidence>
<reference evidence="1 2" key="1">
    <citation type="journal article" date="2019" name="Int. J. Syst. Evol. Microbiol.">
        <title>The Global Catalogue of Microorganisms (GCM) 10K type strain sequencing project: providing services to taxonomists for standard genome sequencing and annotation.</title>
        <authorList>
            <consortium name="The Broad Institute Genomics Platform"/>
            <consortium name="The Broad Institute Genome Sequencing Center for Infectious Disease"/>
            <person name="Wu L."/>
            <person name="Ma J."/>
        </authorList>
    </citation>
    <scope>NUCLEOTIDE SEQUENCE [LARGE SCALE GENOMIC DNA]</scope>
    <source>
        <strain evidence="1 2">PJ61</strain>
    </source>
</reference>